<dbReference type="EMBL" id="AOMD01000034">
    <property type="protein sequence ID" value="EMA42449.1"/>
    <property type="molecule type" value="Genomic_DNA"/>
</dbReference>
<evidence type="ECO:0000256" key="6">
    <source>
        <dbReference type="RuleBase" id="RU003843"/>
    </source>
</evidence>
<gene>
    <name evidence="7" type="ORF">C449_17032</name>
</gene>
<organism evidence="7 8">
    <name type="scientific">Halococcus saccharolyticus DSM 5350</name>
    <dbReference type="NCBI Taxonomy" id="1227455"/>
    <lineage>
        <taxon>Archaea</taxon>
        <taxon>Methanobacteriati</taxon>
        <taxon>Methanobacteriota</taxon>
        <taxon>Stenosarchaea group</taxon>
        <taxon>Halobacteria</taxon>
        <taxon>Halobacteriales</taxon>
        <taxon>Halococcaceae</taxon>
        <taxon>Halococcus</taxon>
    </lineage>
</organism>
<dbReference type="InterPro" id="IPR000422">
    <property type="entry name" value="DHBP_synthase_RibB"/>
</dbReference>
<dbReference type="Pfam" id="PF00926">
    <property type="entry name" value="DHBP_synthase"/>
    <property type="match status" value="1"/>
</dbReference>
<comment type="similarity">
    <text evidence="6">Belongs to the DHBP synthase family.</text>
</comment>
<evidence type="ECO:0000313" key="8">
    <source>
        <dbReference type="Proteomes" id="UP000011669"/>
    </source>
</evidence>
<dbReference type="AlphaFoldDB" id="M0MCQ5"/>
<name>M0MCQ5_9EURY</name>
<keyword evidence="5 6" id="KW-0456">Lyase</keyword>
<keyword evidence="1 6" id="KW-0686">Riboflavin biosynthesis</keyword>
<dbReference type="PATRIC" id="fig|1227455.4.peg.3468"/>
<reference evidence="7 8" key="1">
    <citation type="journal article" date="2014" name="PLoS Genet.">
        <title>Phylogenetically driven sequencing of extremely halophilic archaea reveals strategies for static and dynamic osmo-response.</title>
        <authorList>
            <person name="Becker E.A."/>
            <person name="Seitzer P.M."/>
            <person name="Tritt A."/>
            <person name="Larsen D."/>
            <person name="Krusor M."/>
            <person name="Yao A.I."/>
            <person name="Wu D."/>
            <person name="Madern D."/>
            <person name="Eisen J.A."/>
            <person name="Darling A.E."/>
            <person name="Facciotti M.T."/>
        </authorList>
    </citation>
    <scope>NUCLEOTIDE SEQUENCE [LARGE SCALE GENOMIC DNA]</scope>
    <source>
        <strain evidence="7 8">DSM 5350</strain>
    </source>
</reference>
<dbReference type="RefSeq" id="WP_006079262.1">
    <property type="nucleotide sequence ID" value="NZ_AOMD01000034.1"/>
</dbReference>
<dbReference type="PANTHER" id="PTHR21327">
    <property type="entry name" value="GTP CYCLOHYDROLASE II-RELATED"/>
    <property type="match status" value="1"/>
</dbReference>
<dbReference type="Gene3D" id="3.90.870.10">
    <property type="entry name" value="DHBP synthase"/>
    <property type="match status" value="1"/>
</dbReference>
<dbReference type="SUPFAM" id="SSF55821">
    <property type="entry name" value="YrdC/RibB"/>
    <property type="match status" value="1"/>
</dbReference>
<dbReference type="EC" id="4.1.99.12" evidence="6"/>
<sequence length="229" mass="23723">MTSRTTERAADAGDTAEPADRAIAAFARGDPVLVHDAADREGETDLIYPASAITSDAVARLRNDAGGLVCVALSDTVASAFDLPFAREIVDHPAADGDELAYGDRSSFSLTVNHRDTYTGITDDDRALTIAALGRAAAAPDDTDFAATFRVPGHVHLLRGAPGLLAERRGHTELALALAAAADCPPAAVVCEMLDDAGGALAPADAEAYAKEHDLVYVEGAALVDWLAD</sequence>
<protein>
    <recommendedName>
        <fullName evidence="6">3,4-dihydroxy-2-butanone 4-phosphate synthase</fullName>
        <shortName evidence="6">DHBP synthase</shortName>
        <ecNumber evidence="6">4.1.99.12</ecNumber>
    </recommendedName>
</protein>
<dbReference type="GO" id="GO:0005829">
    <property type="term" value="C:cytosol"/>
    <property type="evidence" value="ECO:0007669"/>
    <property type="project" value="TreeGrafter"/>
</dbReference>
<dbReference type="NCBIfam" id="TIGR00506">
    <property type="entry name" value="ribB"/>
    <property type="match status" value="1"/>
</dbReference>
<dbReference type="InParanoid" id="M0MCQ5"/>
<evidence type="ECO:0000256" key="3">
    <source>
        <dbReference type="ARBA" id="ARBA00022842"/>
    </source>
</evidence>
<comment type="pathway">
    <text evidence="6">Cofactor biosynthesis; riboflavin biosynthesis; 2-hydroxy-3-oxobutyl phosphate from D-ribulose 5-phosphate: step 1/1.</text>
</comment>
<comment type="function">
    <text evidence="6">Catalyzes the conversion of D-ribulose 5-phosphate to formate and 3,4-dihydroxy-2-butanone 4-phosphate.</text>
</comment>
<comment type="subunit">
    <text evidence="6">Homodimer.</text>
</comment>
<dbReference type="FunCoup" id="M0MCQ5">
    <property type="interactions" value="80"/>
</dbReference>
<dbReference type="GO" id="GO:0046872">
    <property type="term" value="F:metal ion binding"/>
    <property type="evidence" value="ECO:0007669"/>
    <property type="project" value="UniProtKB-KW"/>
</dbReference>
<dbReference type="Proteomes" id="UP000011669">
    <property type="component" value="Unassembled WGS sequence"/>
</dbReference>
<keyword evidence="2 6" id="KW-0479">Metal-binding</keyword>
<keyword evidence="4 6" id="KW-0464">Manganese</keyword>
<dbReference type="UniPathway" id="UPA00275">
    <property type="reaction ID" value="UER00399"/>
</dbReference>
<proteinExistence type="inferred from homology"/>
<dbReference type="InterPro" id="IPR017945">
    <property type="entry name" value="DHBP_synth_RibB-like_a/b_dom"/>
</dbReference>
<evidence type="ECO:0000256" key="1">
    <source>
        <dbReference type="ARBA" id="ARBA00022619"/>
    </source>
</evidence>
<comment type="catalytic activity">
    <reaction evidence="6">
        <text>D-ribulose 5-phosphate = (2S)-2-hydroxy-3-oxobutyl phosphate + formate + H(+)</text>
        <dbReference type="Rhea" id="RHEA:18457"/>
        <dbReference type="ChEBI" id="CHEBI:15378"/>
        <dbReference type="ChEBI" id="CHEBI:15740"/>
        <dbReference type="ChEBI" id="CHEBI:58121"/>
        <dbReference type="ChEBI" id="CHEBI:58830"/>
        <dbReference type="EC" id="4.1.99.12"/>
    </reaction>
</comment>
<dbReference type="GO" id="GO:0009231">
    <property type="term" value="P:riboflavin biosynthetic process"/>
    <property type="evidence" value="ECO:0007669"/>
    <property type="project" value="UniProtKB-UniPathway"/>
</dbReference>
<keyword evidence="3 6" id="KW-0460">Magnesium</keyword>
<dbReference type="STRING" id="1227455.C449_17032"/>
<evidence type="ECO:0000256" key="4">
    <source>
        <dbReference type="ARBA" id="ARBA00023211"/>
    </source>
</evidence>
<dbReference type="PANTHER" id="PTHR21327:SF46">
    <property type="entry name" value="3,4-DIHYDROXY-2-BUTANONE 4-PHOSPHATE SYNTHASE"/>
    <property type="match status" value="1"/>
</dbReference>
<evidence type="ECO:0000256" key="2">
    <source>
        <dbReference type="ARBA" id="ARBA00022723"/>
    </source>
</evidence>
<evidence type="ECO:0000313" key="7">
    <source>
        <dbReference type="EMBL" id="EMA42449.1"/>
    </source>
</evidence>
<keyword evidence="8" id="KW-1185">Reference proteome</keyword>
<accession>M0MCQ5</accession>
<evidence type="ECO:0000256" key="5">
    <source>
        <dbReference type="ARBA" id="ARBA00023239"/>
    </source>
</evidence>
<comment type="cofactor">
    <cofactor evidence="6">
        <name>Mg(2+)</name>
        <dbReference type="ChEBI" id="CHEBI:18420"/>
    </cofactor>
    <cofactor evidence="6">
        <name>Mn(2+)</name>
        <dbReference type="ChEBI" id="CHEBI:29035"/>
    </cofactor>
    <text evidence="6">Binds 2 divalent metal cations per subunit. Magnesium or manganese.</text>
</comment>
<dbReference type="OrthoDB" id="25735at2157"/>
<dbReference type="GO" id="GO:0008686">
    <property type="term" value="F:3,4-dihydroxy-2-butanone-4-phosphate synthase activity"/>
    <property type="evidence" value="ECO:0007669"/>
    <property type="project" value="UniProtKB-EC"/>
</dbReference>
<comment type="caution">
    <text evidence="7">The sequence shown here is derived from an EMBL/GenBank/DDBJ whole genome shotgun (WGS) entry which is preliminary data.</text>
</comment>